<evidence type="ECO:0000313" key="3">
    <source>
        <dbReference type="WBParaSite" id="L893_g9573.t1"/>
    </source>
</evidence>
<evidence type="ECO:0000256" key="1">
    <source>
        <dbReference type="SAM" id="SignalP"/>
    </source>
</evidence>
<reference evidence="3" key="1">
    <citation type="submission" date="2016-11" db="UniProtKB">
        <authorList>
            <consortium name="WormBaseParasite"/>
        </authorList>
    </citation>
    <scope>IDENTIFICATION</scope>
</reference>
<dbReference type="AlphaFoldDB" id="A0A1I8AV94"/>
<evidence type="ECO:0000313" key="2">
    <source>
        <dbReference type="Proteomes" id="UP000095287"/>
    </source>
</evidence>
<keyword evidence="1" id="KW-0732">Signal</keyword>
<sequence>MRLAASVLLLCLLAASHRLAKGAKLVHVQAKGMWQHYQQGLKLKEEYIDSRKFINANYTSSEVCGLKAKTL</sequence>
<feature type="chain" id="PRO_5009315187" evidence="1">
    <location>
        <begin position="23"/>
        <end position="71"/>
    </location>
</feature>
<keyword evidence="2" id="KW-1185">Reference proteome</keyword>
<protein>
    <submittedName>
        <fullName evidence="3">CathepsinC_exc domain-containing protein</fullName>
    </submittedName>
</protein>
<dbReference type="WBParaSite" id="L893_g9573.t1">
    <property type="protein sequence ID" value="L893_g9573.t1"/>
    <property type="gene ID" value="L893_g9573"/>
</dbReference>
<feature type="signal peptide" evidence="1">
    <location>
        <begin position="1"/>
        <end position="22"/>
    </location>
</feature>
<dbReference type="Proteomes" id="UP000095287">
    <property type="component" value="Unplaced"/>
</dbReference>
<name>A0A1I8AV94_9BILA</name>
<proteinExistence type="predicted"/>
<organism evidence="2 3">
    <name type="scientific">Steinernema glaseri</name>
    <dbReference type="NCBI Taxonomy" id="37863"/>
    <lineage>
        <taxon>Eukaryota</taxon>
        <taxon>Metazoa</taxon>
        <taxon>Ecdysozoa</taxon>
        <taxon>Nematoda</taxon>
        <taxon>Chromadorea</taxon>
        <taxon>Rhabditida</taxon>
        <taxon>Tylenchina</taxon>
        <taxon>Panagrolaimomorpha</taxon>
        <taxon>Strongyloidoidea</taxon>
        <taxon>Steinernematidae</taxon>
        <taxon>Steinernema</taxon>
    </lineage>
</organism>
<accession>A0A1I8AV94</accession>